<dbReference type="InterPro" id="IPR003313">
    <property type="entry name" value="AraC-bd"/>
</dbReference>
<dbReference type="GO" id="GO:0043565">
    <property type="term" value="F:sequence-specific DNA binding"/>
    <property type="evidence" value="ECO:0007669"/>
    <property type="project" value="InterPro"/>
</dbReference>
<comment type="caution">
    <text evidence="5">The sequence shown here is derived from an EMBL/GenBank/DDBJ whole genome shotgun (WGS) entry which is preliminary data.</text>
</comment>
<dbReference type="Gene3D" id="2.60.120.10">
    <property type="entry name" value="Jelly Rolls"/>
    <property type="match status" value="1"/>
</dbReference>
<accession>A0A3D8Y3G8</accession>
<dbReference type="RefSeq" id="WP_115834285.1">
    <property type="nucleotide sequence ID" value="NZ_QNUL01000046.1"/>
</dbReference>
<evidence type="ECO:0000256" key="3">
    <source>
        <dbReference type="ARBA" id="ARBA00023163"/>
    </source>
</evidence>
<sequence>MGLIASLPDIDKNKSSVFVMHEKSEKLIPLHTHQKGQLSYVEGGVAYITIENKTYVVPARHYFWIPKDTAHVVQIGQFATVFRSIYYYSHDDNSHPFYSQMGIYPASELLIQMLEFSECWDGSDVTANDHNFEFLVALKKLLPQNGPALPIILPLTDDRRMNMILEYLELNLAAPIDLKSVSTHFHMSQRSFSRFFQSKLKISFFQYLKTLRMIQAIEMIVKTTMPINEIAGKVGYHSVASFSNAFFDFTNSRPSDLRRK</sequence>
<evidence type="ECO:0000256" key="1">
    <source>
        <dbReference type="ARBA" id="ARBA00023015"/>
    </source>
</evidence>
<dbReference type="SMART" id="SM00342">
    <property type="entry name" value="HTH_ARAC"/>
    <property type="match status" value="1"/>
</dbReference>
<dbReference type="PROSITE" id="PS01124">
    <property type="entry name" value="HTH_ARAC_FAMILY_2"/>
    <property type="match status" value="1"/>
</dbReference>
<dbReference type="InterPro" id="IPR014710">
    <property type="entry name" value="RmlC-like_jellyroll"/>
</dbReference>
<keyword evidence="2" id="KW-0238">DNA-binding</keyword>
<dbReference type="AlphaFoldDB" id="A0A3D8Y3G8"/>
<dbReference type="InterPro" id="IPR009057">
    <property type="entry name" value="Homeodomain-like_sf"/>
</dbReference>
<name>A0A3D8Y3G8_9BACT</name>
<evidence type="ECO:0000313" key="5">
    <source>
        <dbReference type="EMBL" id="REA55519.1"/>
    </source>
</evidence>
<keyword evidence="6" id="KW-1185">Reference proteome</keyword>
<dbReference type="OrthoDB" id="1266582at2"/>
<dbReference type="InterPro" id="IPR018060">
    <property type="entry name" value="HTH_AraC"/>
</dbReference>
<reference evidence="5 6" key="1">
    <citation type="submission" date="2018-07" db="EMBL/GenBank/DDBJ databases">
        <title>Dyadobacter roseus sp. nov., isolated from rose rhizosphere soil.</title>
        <authorList>
            <person name="Chen L."/>
        </authorList>
    </citation>
    <scope>NUCLEOTIDE SEQUENCE [LARGE SCALE GENOMIC DNA]</scope>
    <source>
        <strain evidence="5 6">RS19</strain>
    </source>
</reference>
<dbReference type="Pfam" id="PF02311">
    <property type="entry name" value="AraC_binding"/>
    <property type="match status" value="1"/>
</dbReference>
<gene>
    <name evidence="5" type="ORF">DSL64_28045</name>
</gene>
<proteinExistence type="predicted"/>
<dbReference type="EMBL" id="QNUL01000046">
    <property type="protein sequence ID" value="REA55519.1"/>
    <property type="molecule type" value="Genomic_DNA"/>
</dbReference>
<dbReference type="PANTHER" id="PTHR11019">
    <property type="entry name" value="HTH-TYPE TRANSCRIPTIONAL REGULATOR NIMR"/>
    <property type="match status" value="1"/>
</dbReference>
<evidence type="ECO:0000256" key="2">
    <source>
        <dbReference type="ARBA" id="ARBA00023125"/>
    </source>
</evidence>
<dbReference type="SUPFAM" id="SSF51182">
    <property type="entry name" value="RmlC-like cupins"/>
    <property type="match status" value="1"/>
</dbReference>
<evidence type="ECO:0000313" key="6">
    <source>
        <dbReference type="Proteomes" id="UP000256373"/>
    </source>
</evidence>
<protein>
    <submittedName>
        <fullName evidence="5">AraC family transcriptional regulator</fullName>
    </submittedName>
</protein>
<dbReference type="SUPFAM" id="SSF46689">
    <property type="entry name" value="Homeodomain-like"/>
    <property type="match status" value="2"/>
</dbReference>
<keyword evidence="3" id="KW-0804">Transcription</keyword>
<dbReference type="GO" id="GO:0003700">
    <property type="term" value="F:DNA-binding transcription factor activity"/>
    <property type="evidence" value="ECO:0007669"/>
    <property type="project" value="InterPro"/>
</dbReference>
<dbReference type="Proteomes" id="UP000256373">
    <property type="component" value="Unassembled WGS sequence"/>
</dbReference>
<feature type="domain" description="HTH araC/xylS-type" evidence="4">
    <location>
        <begin position="162"/>
        <end position="260"/>
    </location>
</feature>
<dbReference type="Pfam" id="PF12833">
    <property type="entry name" value="HTH_18"/>
    <property type="match status" value="1"/>
</dbReference>
<dbReference type="PANTHER" id="PTHR11019:SF190">
    <property type="entry name" value="ARAC-FAMILY REGULATORY PROTEIN"/>
    <property type="match status" value="1"/>
</dbReference>
<keyword evidence="1" id="KW-0805">Transcription regulation</keyword>
<dbReference type="Gene3D" id="1.10.10.60">
    <property type="entry name" value="Homeodomain-like"/>
    <property type="match status" value="2"/>
</dbReference>
<organism evidence="5 6">
    <name type="scientific">Dyadobacter luteus</name>
    <dbReference type="NCBI Taxonomy" id="2259619"/>
    <lineage>
        <taxon>Bacteria</taxon>
        <taxon>Pseudomonadati</taxon>
        <taxon>Bacteroidota</taxon>
        <taxon>Cytophagia</taxon>
        <taxon>Cytophagales</taxon>
        <taxon>Spirosomataceae</taxon>
        <taxon>Dyadobacter</taxon>
    </lineage>
</organism>
<dbReference type="InterPro" id="IPR011051">
    <property type="entry name" value="RmlC_Cupin_sf"/>
</dbReference>
<evidence type="ECO:0000259" key="4">
    <source>
        <dbReference type="PROSITE" id="PS01124"/>
    </source>
</evidence>